<evidence type="ECO:0000259" key="3">
    <source>
        <dbReference type="Pfam" id="PF12770"/>
    </source>
</evidence>
<dbReference type="PROSITE" id="PS50293">
    <property type="entry name" value="TPR_REGION"/>
    <property type="match status" value="1"/>
</dbReference>
<gene>
    <name evidence="4" type="ORF">E3U44_12140</name>
</gene>
<dbReference type="Pfam" id="PF13374">
    <property type="entry name" value="TPR_10"/>
    <property type="match status" value="1"/>
</dbReference>
<dbReference type="PROSITE" id="PS50005">
    <property type="entry name" value="TPR"/>
    <property type="match status" value="1"/>
</dbReference>
<keyword evidence="2" id="KW-0175">Coiled coil</keyword>
<evidence type="ECO:0000313" key="5">
    <source>
        <dbReference type="Proteomes" id="UP000294325"/>
    </source>
</evidence>
<dbReference type="PANTHER" id="PTHR10098">
    <property type="entry name" value="RAPSYN-RELATED"/>
    <property type="match status" value="1"/>
</dbReference>
<dbReference type="Pfam" id="PF13181">
    <property type="entry name" value="TPR_8"/>
    <property type="match status" value="1"/>
</dbReference>
<dbReference type="Proteomes" id="UP000294325">
    <property type="component" value="Chromosome"/>
</dbReference>
<organism evidence="4 5">
    <name type="scientific">Nitrosococcus wardiae</name>
    <dbReference type="NCBI Taxonomy" id="1814290"/>
    <lineage>
        <taxon>Bacteria</taxon>
        <taxon>Pseudomonadati</taxon>
        <taxon>Pseudomonadota</taxon>
        <taxon>Gammaproteobacteria</taxon>
        <taxon>Chromatiales</taxon>
        <taxon>Chromatiaceae</taxon>
        <taxon>Nitrosococcus</taxon>
    </lineage>
</organism>
<keyword evidence="5" id="KW-1185">Reference proteome</keyword>
<dbReference type="Pfam" id="PF12770">
    <property type="entry name" value="CHAT"/>
    <property type="match status" value="1"/>
</dbReference>
<dbReference type="EMBL" id="CP038033">
    <property type="protein sequence ID" value="QBQ55173.1"/>
    <property type="molecule type" value="Genomic_DNA"/>
</dbReference>
<dbReference type="KEGG" id="nwr:E3U44_12140"/>
<proteinExistence type="predicted"/>
<dbReference type="PANTHER" id="PTHR10098:SF112">
    <property type="entry name" value="SLR0380 PROTEIN"/>
    <property type="match status" value="1"/>
</dbReference>
<dbReference type="Gene3D" id="1.25.40.10">
    <property type="entry name" value="Tetratricopeptide repeat domain"/>
    <property type="match status" value="2"/>
</dbReference>
<sequence length="1054" mass="117534">MKNCGLKNPKMIEHLMQRWLSRLVIFLGGFLILLGCQSTAFQREQGKAQEAEILVRPNLVGEKCRVQPATYPDFADQTEQIFQVFCGRWEHPSGRLYQVASSASLETWTSGGWWREVLEQRMLCEQEEPATLLEGVEARLLQCRLRNGGWPYIALAARINGSTFLADGIPALLRVLEESIGFLSGQVELKLEEEGTVSAAIQRLEAQLADRMYGAGDLQVYYQLMTAGQYYNSIKDFVTAANRYREALALHERLLGLGNPETLDPVMHLALELSNQQRFTEAEALFERVSTIAKQALDQADYARYLSYRGFHAANQRQFKKALELARQATKLRRELASRTSVFAASERVKGGQTVLPVGQRADMEILHRTQASGSVDMVQSLSLEAAMLHRLGKAAQAEKVLQEANEILLAAQEVPPTWEPELLRVDAEIAASQEVGGERQQHLSTAVTLWGQIAPRERPGAVTYLELGKAYREQGRLDEAMTAFRRGIKLLKNQNGSLRFEQLQPYLKTAFEVAQAQPAKRPALYAEMFEAGQLVRSGQTIQDIARAAARLAASEGHAGEVIRAFQEAQDERHLLYRAYEAEVAQPEARQNRERLKALSAELVEINQRIRKLSEQVQAAFPRYNQVIDTVTNTDRVLELIEPHEALVQVLLGDTGGFLFLAHHGKVSAHPLELSIREAALAVEELRSKITPQPDGGLPAFDVVRAHQLYQELFSSVAKQIKKVEHLITVPSGPLLSLPFGLLVTETPPSIENYDYTKVKWLAQRSALSLVPSVRSFIDLRVIAQPSKAPKAFAGFNNFIPYTADEVAQIDVDIPEECLSEPERLKQHRQMLLRLGSLPMTESEIQEVAKTFPPHLTDLFLGREFTEGIVRTLPLSTYRIVYFATHALLPAELSCQPEPSLVASLSQPLEAGEDGLIDTSEVYKLELDADLVVLSACNTGGPGTQTGGESLSGLARAFFFSGARSLLVSHWVVEDVATKELMTRLFEHMREMPTTGWSEALRSAQLSLIKDAREAQQVNLKEGDQNIQQYWSHPFFWAAFTLVGDGARGVVDIL</sequence>
<evidence type="ECO:0000313" key="4">
    <source>
        <dbReference type="EMBL" id="QBQ55173.1"/>
    </source>
</evidence>
<dbReference type="AlphaFoldDB" id="A0A4P7BYC3"/>
<evidence type="ECO:0000256" key="2">
    <source>
        <dbReference type="SAM" id="Coils"/>
    </source>
</evidence>
<keyword evidence="1" id="KW-0802">TPR repeat</keyword>
<feature type="domain" description="CHAT" evidence="3">
    <location>
        <begin position="706"/>
        <end position="1045"/>
    </location>
</feature>
<protein>
    <submittedName>
        <fullName evidence="4">CHAT domain-containing protein</fullName>
    </submittedName>
</protein>
<evidence type="ECO:0000256" key="1">
    <source>
        <dbReference type="PROSITE-ProRule" id="PRU00339"/>
    </source>
</evidence>
<feature type="coiled-coil region" evidence="2">
    <location>
        <begin position="589"/>
        <end position="616"/>
    </location>
</feature>
<dbReference type="InterPro" id="IPR011990">
    <property type="entry name" value="TPR-like_helical_dom_sf"/>
</dbReference>
<dbReference type="InterPro" id="IPR024983">
    <property type="entry name" value="CHAT_dom"/>
</dbReference>
<name>A0A4P7BYC3_9GAMM</name>
<reference evidence="4 5" key="1">
    <citation type="submission" date="2019-03" db="EMBL/GenBank/DDBJ databases">
        <title>The genome sequence of Nitrosococcus wardiae strain D1FHST reveals the archetypal metabolic capacity of ammonia-oxidizing Gammaproteobacteria.</title>
        <authorList>
            <person name="Wang L."/>
            <person name="Lim C.K."/>
            <person name="Hanson T.E."/>
            <person name="Dang H."/>
            <person name="Klotz M.G."/>
        </authorList>
    </citation>
    <scope>NUCLEOTIDE SEQUENCE [LARGE SCALE GENOMIC DNA]</scope>
    <source>
        <strain evidence="4 5">D1FHS</strain>
    </source>
</reference>
<dbReference type="SMART" id="SM00028">
    <property type="entry name" value="TPR"/>
    <property type="match status" value="4"/>
</dbReference>
<dbReference type="OrthoDB" id="9146156at2"/>
<feature type="repeat" description="TPR" evidence="1">
    <location>
        <begin position="462"/>
        <end position="495"/>
    </location>
</feature>
<dbReference type="InterPro" id="IPR019734">
    <property type="entry name" value="TPR_rpt"/>
</dbReference>
<accession>A0A4P7BYC3</accession>
<dbReference type="SUPFAM" id="SSF48452">
    <property type="entry name" value="TPR-like"/>
    <property type="match status" value="1"/>
</dbReference>